<comment type="caution">
    <text evidence="1">The sequence shown here is derived from an EMBL/GenBank/DDBJ whole genome shotgun (WGS) entry which is preliminary data.</text>
</comment>
<dbReference type="InterPro" id="IPR006311">
    <property type="entry name" value="TAT_signal"/>
</dbReference>
<evidence type="ECO:0000313" key="2">
    <source>
        <dbReference type="Proteomes" id="UP000253915"/>
    </source>
</evidence>
<evidence type="ECO:0008006" key="3">
    <source>
        <dbReference type="Google" id="ProtNLM"/>
    </source>
</evidence>
<protein>
    <recommendedName>
        <fullName evidence="3">Twin-arginine translocation signal domain-containing protein</fullName>
    </recommendedName>
</protein>
<reference evidence="1 2" key="1">
    <citation type="journal article" date="2018" name="Elife">
        <title>Discovery and characterization of a prevalent human gut bacterial enzyme sufficient for the inactivation of a family of plant toxins.</title>
        <authorList>
            <person name="Koppel N."/>
            <person name="Bisanz J.E."/>
            <person name="Pandelia M.E."/>
            <person name="Turnbaugh P.J."/>
            <person name="Balskus E.P."/>
        </authorList>
    </citation>
    <scope>NUCLEOTIDE SEQUENCE [LARGE SCALE GENOMIC DNA]</scope>
    <source>
        <strain evidence="1 2">16A</strain>
    </source>
</reference>
<dbReference type="Pfam" id="PF10518">
    <property type="entry name" value="TAT_signal"/>
    <property type="match status" value="1"/>
</dbReference>
<dbReference type="InterPro" id="IPR019546">
    <property type="entry name" value="TAT_signal_bac_arc"/>
</dbReference>
<sequence length="66" mass="7368">MAEQATHGFTRRSFIKGAAVLTATGALVGCSPQTQNLEKAEPQKEAPRDANLLRRLPWQLRRRLLP</sequence>
<dbReference type="PROSITE" id="PS51318">
    <property type="entry name" value="TAT"/>
    <property type="match status" value="1"/>
</dbReference>
<proteinExistence type="predicted"/>
<evidence type="ECO:0000313" key="1">
    <source>
        <dbReference type="EMBL" id="RDC37610.1"/>
    </source>
</evidence>
<name>A0ABD7GI24_EGGLN</name>
<dbReference type="NCBIfam" id="TIGR01409">
    <property type="entry name" value="TAT_signal_seq"/>
    <property type="match status" value="1"/>
</dbReference>
<gene>
    <name evidence="1" type="ORF">C1853_09135</name>
</gene>
<accession>A0ABD7GI24</accession>
<dbReference type="EMBL" id="PPUQ01000011">
    <property type="protein sequence ID" value="RDC37610.1"/>
    <property type="molecule type" value="Genomic_DNA"/>
</dbReference>
<dbReference type="AlphaFoldDB" id="A0ABD7GI24"/>
<organism evidence="1 2">
    <name type="scientific">Eggerthella lenta</name>
    <name type="common">Eubacterium lentum</name>
    <dbReference type="NCBI Taxonomy" id="84112"/>
    <lineage>
        <taxon>Bacteria</taxon>
        <taxon>Bacillati</taxon>
        <taxon>Actinomycetota</taxon>
        <taxon>Coriobacteriia</taxon>
        <taxon>Eggerthellales</taxon>
        <taxon>Eggerthellaceae</taxon>
        <taxon>Eggerthella</taxon>
    </lineage>
</organism>
<dbReference type="RefSeq" id="WP_114513265.1">
    <property type="nucleotide sequence ID" value="NZ_BQNE01000001.1"/>
</dbReference>
<dbReference type="Proteomes" id="UP000253915">
    <property type="component" value="Unassembled WGS sequence"/>
</dbReference>